<dbReference type="Proteomes" id="UP000008809">
    <property type="component" value="Chromosome"/>
</dbReference>
<keyword evidence="3" id="KW-1185">Reference proteome</keyword>
<evidence type="ECO:0000313" key="3">
    <source>
        <dbReference type="Proteomes" id="UP000008809"/>
    </source>
</evidence>
<dbReference type="EMBL" id="CP000250">
    <property type="protein sequence ID" value="ABD08004.1"/>
    <property type="molecule type" value="Genomic_DNA"/>
</dbReference>
<dbReference type="HOGENOM" id="CLU_2331819_0_0_5"/>
<organism evidence="2 3">
    <name type="scientific">Rhodopseudomonas palustris (strain HaA2)</name>
    <dbReference type="NCBI Taxonomy" id="316058"/>
    <lineage>
        <taxon>Bacteria</taxon>
        <taxon>Pseudomonadati</taxon>
        <taxon>Pseudomonadota</taxon>
        <taxon>Alphaproteobacteria</taxon>
        <taxon>Hyphomicrobiales</taxon>
        <taxon>Nitrobacteraceae</taxon>
        <taxon>Rhodopseudomonas</taxon>
    </lineage>
</organism>
<accession>Q2IUV6</accession>
<name>Q2IUV6_RHOP2</name>
<sequence length="98" mass="10851">MIRRSRVLFSSAGLGVSTWTRSKHGWRRARRRQRQPTKTRAGPPMPPEITTKINEPAYLIELADALDGADETTLGPTDSRLAAEALRLHAAYLDSVAP</sequence>
<dbReference type="STRING" id="316058.RPB_3308"/>
<evidence type="ECO:0000256" key="1">
    <source>
        <dbReference type="SAM" id="MobiDB-lite"/>
    </source>
</evidence>
<proteinExistence type="predicted"/>
<evidence type="ECO:0000313" key="2">
    <source>
        <dbReference type="EMBL" id="ABD08004.1"/>
    </source>
</evidence>
<protein>
    <submittedName>
        <fullName evidence="2">Uncharacterized protein</fullName>
    </submittedName>
</protein>
<dbReference type="AlphaFoldDB" id="Q2IUV6"/>
<feature type="compositionally biased region" description="Basic residues" evidence="1">
    <location>
        <begin position="22"/>
        <end position="37"/>
    </location>
</feature>
<dbReference type="KEGG" id="rpb:RPB_3308"/>
<gene>
    <name evidence="2" type="ordered locus">RPB_3308</name>
</gene>
<feature type="region of interest" description="Disordered" evidence="1">
    <location>
        <begin position="22"/>
        <end position="50"/>
    </location>
</feature>
<reference evidence="2 3" key="1">
    <citation type="submission" date="2006-01" db="EMBL/GenBank/DDBJ databases">
        <title>Complete sequence of Rhodopseudomonas palustris HaA2.</title>
        <authorList>
            <consortium name="US DOE Joint Genome Institute"/>
            <person name="Copeland A."/>
            <person name="Lucas S."/>
            <person name="Lapidus A."/>
            <person name="Barry K."/>
            <person name="Detter J.C."/>
            <person name="Glavina T."/>
            <person name="Hammon N."/>
            <person name="Israni S."/>
            <person name="Pitluck S."/>
            <person name="Chain P."/>
            <person name="Malfatti S."/>
            <person name="Shin M."/>
            <person name="Vergez L."/>
            <person name="Schmutz J."/>
            <person name="Larimer F."/>
            <person name="Land M."/>
            <person name="Hauser L."/>
            <person name="Pelletier D.A."/>
            <person name="Kyrpides N."/>
            <person name="Anderson I."/>
            <person name="Oda Y."/>
            <person name="Harwood C.S."/>
            <person name="Richardson P."/>
        </authorList>
    </citation>
    <scope>NUCLEOTIDE SEQUENCE [LARGE SCALE GENOMIC DNA]</scope>
    <source>
        <strain evidence="2 3">HaA2</strain>
    </source>
</reference>